<feature type="signal peptide" evidence="1">
    <location>
        <begin position="1"/>
        <end position="21"/>
    </location>
</feature>
<protein>
    <recommendedName>
        <fullName evidence="4">Outer membrane protein beta-barrel domain-containing protein</fullName>
    </recommendedName>
</protein>
<name>A0ABT3RII6_9BACT</name>
<evidence type="ECO:0008006" key="4">
    <source>
        <dbReference type="Google" id="ProtNLM"/>
    </source>
</evidence>
<evidence type="ECO:0000313" key="3">
    <source>
        <dbReference type="Proteomes" id="UP001207228"/>
    </source>
</evidence>
<accession>A0ABT3RII6</accession>
<feature type="chain" id="PRO_5046036957" description="Outer membrane protein beta-barrel domain-containing protein" evidence="1">
    <location>
        <begin position="22"/>
        <end position="417"/>
    </location>
</feature>
<dbReference type="RefSeq" id="WP_266053865.1">
    <property type="nucleotide sequence ID" value="NZ_JAPFQO010000011.1"/>
</dbReference>
<evidence type="ECO:0000256" key="1">
    <source>
        <dbReference type="SAM" id="SignalP"/>
    </source>
</evidence>
<gene>
    <name evidence="2" type="ORF">OO017_16840</name>
</gene>
<dbReference type="Proteomes" id="UP001207228">
    <property type="component" value="Unassembled WGS sequence"/>
</dbReference>
<evidence type="ECO:0000313" key="2">
    <source>
        <dbReference type="EMBL" id="MCX2741629.1"/>
    </source>
</evidence>
<organism evidence="2 3">
    <name type="scientific">Pontibacter anaerobius</name>
    <dbReference type="NCBI Taxonomy" id="2993940"/>
    <lineage>
        <taxon>Bacteria</taxon>
        <taxon>Pseudomonadati</taxon>
        <taxon>Bacteroidota</taxon>
        <taxon>Cytophagia</taxon>
        <taxon>Cytophagales</taxon>
        <taxon>Hymenobacteraceae</taxon>
        <taxon>Pontibacter</taxon>
    </lineage>
</organism>
<reference evidence="2 3" key="1">
    <citation type="submission" date="2022-11" db="EMBL/GenBank/DDBJ databases">
        <title>The characterization of three novel Bacteroidetes species and genomic analysis of their roles in tidal elemental geochemical cycles.</title>
        <authorList>
            <person name="Ma K.-J."/>
        </authorList>
    </citation>
    <scope>NUCLEOTIDE SEQUENCE [LARGE SCALE GENOMIC DNA]</scope>
    <source>
        <strain evidence="2 3">M82</strain>
    </source>
</reference>
<keyword evidence="1" id="KW-0732">Signal</keyword>
<dbReference type="EMBL" id="JAPFQO010000011">
    <property type="protein sequence ID" value="MCX2741629.1"/>
    <property type="molecule type" value="Genomic_DNA"/>
</dbReference>
<keyword evidence="3" id="KW-1185">Reference proteome</keyword>
<proteinExistence type="predicted"/>
<comment type="caution">
    <text evidence="2">The sequence shown here is derived from an EMBL/GenBank/DDBJ whole genome shotgun (WGS) entry which is preliminary data.</text>
</comment>
<sequence length="417" mass="46666">MKTTLPLIILLFLCVSAFGQAKFEKGYYITVEGDSIQGYIKNEDWNRNPENIEFKSSSENNSSQMLPLKQVQRFGFEDGDKYETFAVDVDVSPTNLNELVTNASPTIVRDTVMLRVLVKGTLNLFGYTDKSSKTHFYVSKGGEEPRELLYQRVKRNNNDKVGYLTLDLYKGLLSYYLSDCESVQSRVQKVEFKQSQLAALVAAYNACVNPGAVATEPEKEIGKLKLGVIGGFTALNYSFKSGSSSFNNLVNSDFNGQGVTAGLAVNYTLPRAHGKWAIANELMLKPYVAKGHYESSTETSDTEFKLLYLGLNSMVRYAFTTGAFRPFVSVGLANNLMLSDNSRQQRETSRYGTVRQYDEKPLDEVRKYEQAILLGAGVFTDKYAAEARLEKGNGFSFYTALESSKTTLTLQLTYFLR</sequence>